<evidence type="ECO:0000313" key="1">
    <source>
        <dbReference type="EMBL" id="BAY20043.1"/>
    </source>
</evidence>
<geneLocation type="plasmid" evidence="2">
    <name>Plasmid2 dna</name>
</geneLocation>
<protein>
    <submittedName>
        <fullName evidence="1">Uncharacterized protein</fullName>
    </submittedName>
</protein>
<keyword evidence="2" id="KW-1185">Reference proteome</keyword>
<name>A0A1Z4GRC9_9CYAN</name>
<dbReference type="EMBL" id="AP018176">
    <property type="protein sequence ID" value="BAY20043.1"/>
    <property type="molecule type" value="Genomic_DNA"/>
</dbReference>
<gene>
    <name evidence="1" type="ORF">NIES21_59130</name>
</gene>
<organism evidence="1 2">
    <name type="scientific">Anabaenopsis circularis NIES-21</name>
    <dbReference type="NCBI Taxonomy" id="1085406"/>
    <lineage>
        <taxon>Bacteria</taxon>
        <taxon>Bacillati</taxon>
        <taxon>Cyanobacteriota</taxon>
        <taxon>Cyanophyceae</taxon>
        <taxon>Nostocales</taxon>
        <taxon>Nodulariaceae</taxon>
        <taxon>Anabaenopsis</taxon>
    </lineage>
</organism>
<evidence type="ECO:0000313" key="2">
    <source>
        <dbReference type="Proteomes" id="UP000218287"/>
    </source>
</evidence>
<keyword evidence="1" id="KW-0614">Plasmid</keyword>
<sequence>MDKEMATTKKIFGWIKDPVERQQAKKDLLPEYYEYYDDSVCDKCNGGGLIQIEDELYCCPHCNGSGSV</sequence>
<dbReference type="AlphaFoldDB" id="A0A1Z4GRC9"/>
<dbReference type="Gene3D" id="6.20.20.10">
    <property type="match status" value="1"/>
</dbReference>
<reference evidence="1 2" key="1">
    <citation type="submission" date="2017-06" db="EMBL/GenBank/DDBJ databases">
        <title>Genome sequencing of cyanobaciteial culture collection at National Institute for Environmental Studies (NIES).</title>
        <authorList>
            <person name="Hirose Y."/>
            <person name="Shimura Y."/>
            <person name="Fujisawa T."/>
            <person name="Nakamura Y."/>
            <person name="Kawachi M."/>
        </authorList>
    </citation>
    <scope>NUCLEOTIDE SEQUENCE [LARGE SCALE GENOMIC DNA]</scope>
    <source>
        <strain evidence="1 2">NIES-21</strain>
        <plasmid evidence="2">Plasmid2 dna</plasmid>
    </source>
</reference>
<dbReference type="Proteomes" id="UP000218287">
    <property type="component" value="Plasmid Plasmid2 dna"/>
</dbReference>
<proteinExistence type="predicted"/>
<accession>A0A1Z4GRC9</accession>
<dbReference type="InterPro" id="IPR036410">
    <property type="entry name" value="HSP_DnaJ_Cys-rich_dom_sf"/>
</dbReference>
<dbReference type="SUPFAM" id="SSF57938">
    <property type="entry name" value="DnaJ/Hsp40 cysteine-rich domain"/>
    <property type="match status" value="1"/>
</dbReference>